<keyword evidence="3" id="KW-0677">Repeat</keyword>
<dbReference type="PROSITE" id="PS50118">
    <property type="entry name" value="HMG_BOX_2"/>
    <property type="match status" value="2"/>
</dbReference>
<dbReference type="PANTHER" id="PTHR48112">
    <property type="entry name" value="HIGH MOBILITY GROUP PROTEIN DSP1"/>
    <property type="match status" value="1"/>
</dbReference>
<dbReference type="Proteomes" id="UP000261340">
    <property type="component" value="Unplaced"/>
</dbReference>
<dbReference type="InterPro" id="IPR050342">
    <property type="entry name" value="HMGB"/>
</dbReference>
<dbReference type="SUPFAM" id="SSF47095">
    <property type="entry name" value="HMG-box"/>
    <property type="match status" value="2"/>
</dbReference>
<evidence type="ECO:0000256" key="9">
    <source>
        <dbReference type="ARBA" id="ARBA00023163"/>
    </source>
</evidence>
<feature type="domain" description="HMG box" evidence="15">
    <location>
        <begin position="7"/>
        <end position="73"/>
    </location>
</feature>
<feature type="DNA-binding region" description="HMG box" evidence="14">
    <location>
        <begin position="81"/>
        <end position="144"/>
    </location>
</feature>
<reference evidence="16" key="2">
    <citation type="submission" date="2025-09" db="UniProtKB">
        <authorList>
            <consortium name="Ensembl"/>
        </authorList>
    </citation>
    <scope>IDENTIFICATION</scope>
</reference>
<name>A0A3Q0RXS4_AMPCI</name>
<dbReference type="Ensembl" id="ENSACIT00000017870.1">
    <property type="protein sequence ID" value="ENSACIP00000017399.1"/>
    <property type="gene ID" value="ENSACIG00000013568.1"/>
</dbReference>
<keyword evidence="10" id="KW-1135">Mitochondrion nucleoid</keyword>
<keyword evidence="4" id="KW-0809">Transit peptide</keyword>
<organism evidence="16 17">
    <name type="scientific">Amphilophus citrinellus</name>
    <name type="common">Midas cichlid</name>
    <name type="synonym">Cichlasoma citrinellum</name>
    <dbReference type="NCBI Taxonomy" id="61819"/>
    <lineage>
        <taxon>Eukaryota</taxon>
        <taxon>Metazoa</taxon>
        <taxon>Chordata</taxon>
        <taxon>Craniata</taxon>
        <taxon>Vertebrata</taxon>
        <taxon>Euteleostomi</taxon>
        <taxon>Actinopterygii</taxon>
        <taxon>Neopterygii</taxon>
        <taxon>Teleostei</taxon>
        <taxon>Neoteleostei</taxon>
        <taxon>Acanthomorphata</taxon>
        <taxon>Ovalentaria</taxon>
        <taxon>Cichlomorphae</taxon>
        <taxon>Cichliformes</taxon>
        <taxon>Cichlidae</taxon>
        <taxon>New World cichlids</taxon>
        <taxon>Cichlasomatinae</taxon>
        <taxon>Heroini</taxon>
        <taxon>Amphilophus</taxon>
    </lineage>
</organism>
<dbReference type="GO" id="GO:0005634">
    <property type="term" value="C:nucleus"/>
    <property type="evidence" value="ECO:0007669"/>
    <property type="project" value="UniProtKB-UniRule"/>
</dbReference>
<dbReference type="InterPro" id="IPR036910">
    <property type="entry name" value="HMG_box_dom_sf"/>
</dbReference>
<dbReference type="CDD" id="cd00084">
    <property type="entry name" value="HMG-box_SF"/>
    <property type="match status" value="1"/>
</dbReference>
<dbReference type="Pfam" id="PF00505">
    <property type="entry name" value="HMG_box"/>
    <property type="match status" value="1"/>
</dbReference>
<evidence type="ECO:0000259" key="15">
    <source>
        <dbReference type="PROSITE" id="PS50118"/>
    </source>
</evidence>
<evidence type="ECO:0000256" key="5">
    <source>
        <dbReference type="ARBA" id="ARBA00023015"/>
    </source>
</evidence>
<dbReference type="STRING" id="61819.ENSACIP00000017399"/>
<dbReference type="SMART" id="SM00398">
    <property type="entry name" value="HMG"/>
    <property type="match status" value="2"/>
</dbReference>
<sequence>WCPPAVLQRPLNRYMGYVQQLKPIMAGQNPGIKAVDLIKKHQWRSMSPEQKQPFQEASLWVREQFKKTIHKKKDLTNHGKPKRPCSPFSIFMSEPFEEARVMSQAKMKSLLEEWRNLFSHEKKVYTQLAEDDKIYHMVEIEFSRKEELLCLYL</sequence>
<dbReference type="GO" id="GO:0006357">
    <property type="term" value="P:regulation of transcription by RNA polymerase II"/>
    <property type="evidence" value="ECO:0007669"/>
    <property type="project" value="TreeGrafter"/>
</dbReference>
<evidence type="ECO:0000256" key="4">
    <source>
        <dbReference type="ARBA" id="ARBA00022946"/>
    </source>
</evidence>
<evidence type="ECO:0000256" key="10">
    <source>
        <dbReference type="ARBA" id="ARBA00023271"/>
    </source>
</evidence>
<feature type="domain" description="HMG box" evidence="15">
    <location>
        <begin position="81"/>
        <end position="144"/>
    </location>
</feature>
<dbReference type="PANTHER" id="PTHR48112:SF36">
    <property type="entry name" value="TRANSCRIPTION FACTOR A, MITOCHONDRIAL"/>
    <property type="match status" value="1"/>
</dbReference>
<keyword evidence="2" id="KW-0597">Phosphoprotein</keyword>
<feature type="DNA-binding region" description="HMG box" evidence="14">
    <location>
        <begin position="7"/>
        <end position="73"/>
    </location>
</feature>
<comment type="subcellular location">
    <subcellularLocation>
        <location evidence="1">Mitochondrion matrix</location>
        <location evidence="1">Mitochondrion nucleoid</location>
    </subcellularLocation>
</comment>
<dbReference type="Gene3D" id="1.10.30.10">
    <property type="entry name" value="High mobility group box domain"/>
    <property type="match status" value="2"/>
</dbReference>
<reference evidence="16" key="1">
    <citation type="submission" date="2025-08" db="UniProtKB">
        <authorList>
            <consortium name="Ensembl"/>
        </authorList>
    </citation>
    <scope>IDENTIFICATION</scope>
</reference>
<dbReference type="GO" id="GO:0003677">
    <property type="term" value="F:DNA binding"/>
    <property type="evidence" value="ECO:0007669"/>
    <property type="project" value="UniProtKB-UniRule"/>
</dbReference>
<keyword evidence="17" id="KW-1185">Reference proteome</keyword>
<dbReference type="InterPro" id="IPR009071">
    <property type="entry name" value="HMG_box_dom"/>
</dbReference>
<evidence type="ECO:0000256" key="2">
    <source>
        <dbReference type="ARBA" id="ARBA00022553"/>
    </source>
</evidence>
<evidence type="ECO:0000256" key="13">
    <source>
        <dbReference type="ARBA" id="ARBA00046467"/>
    </source>
</evidence>
<evidence type="ECO:0000313" key="16">
    <source>
        <dbReference type="Ensembl" id="ENSACIP00000017399.1"/>
    </source>
</evidence>
<evidence type="ECO:0000256" key="7">
    <source>
        <dbReference type="ARBA" id="ARBA00023128"/>
    </source>
</evidence>
<keyword evidence="5" id="KW-0805">Transcription regulation</keyword>
<evidence type="ECO:0000256" key="3">
    <source>
        <dbReference type="ARBA" id="ARBA00022737"/>
    </source>
</evidence>
<keyword evidence="9" id="KW-0804">Transcription</keyword>
<evidence type="ECO:0000256" key="12">
    <source>
        <dbReference type="ARBA" id="ARBA00045216"/>
    </source>
</evidence>
<keyword evidence="14" id="KW-0539">Nucleus</keyword>
<evidence type="ECO:0000313" key="17">
    <source>
        <dbReference type="Proteomes" id="UP000261340"/>
    </source>
</evidence>
<evidence type="ECO:0000256" key="11">
    <source>
        <dbReference type="ARBA" id="ARBA00040582"/>
    </source>
</evidence>
<accession>A0A3Q0RXS4</accession>
<evidence type="ECO:0000256" key="14">
    <source>
        <dbReference type="PROSITE-ProRule" id="PRU00267"/>
    </source>
</evidence>
<keyword evidence="7" id="KW-0496">Mitochondrion</keyword>
<comment type="function">
    <text evidence="12">Binds to the mitochondrial light strand promoter and functions in mitochondrial transcription regulation. Component of the mitochondrial transcription initiation complex, composed at least of TFB2M, TFAM and POLRMT that is required for basal transcription of mitochondrial DNA. In this complex, TFAM recruits POLRMT to a specific promoter whereas TFB2M induces structural changes in POLRMT to enable promoter opening and trapping of the DNA non-template strand. Required for accurate and efficient promoter recognition by the mitochondrial RNA polymerase. Promotes transcription initiation from the HSP1 and the light strand promoter by binding immediately upstream of transcriptional start sites. Is able to unwind DNA. Bends the mitochondrial light strand promoter DNA into a U-turn shape via its HMG boxes. Required for maintenance of normal levels of mitochondrial DNA. May play a role in organizing and compacting mitochondrial DNA.</text>
</comment>
<evidence type="ECO:0000256" key="6">
    <source>
        <dbReference type="ARBA" id="ARBA00023125"/>
    </source>
</evidence>
<dbReference type="GO" id="GO:0042645">
    <property type="term" value="C:mitochondrial nucleoid"/>
    <property type="evidence" value="ECO:0007669"/>
    <property type="project" value="UniProtKB-SubCell"/>
</dbReference>
<proteinExistence type="predicted"/>
<keyword evidence="6 14" id="KW-0238">DNA-binding</keyword>
<evidence type="ECO:0000256" key="8">
    <source>
        <dbReference type="ARBA" id="ARBA00023159"/>
    </source>
</evidence>
<evidence type="ECO:0000256" key="1">
    <source>
        <dbReference type="ARBA" id="ARBA00004436"/>
    </source>
</evidence>
<comment type="subunit">
    <text evidence="13">Monomer; binds DNA as a monomer. Homodimer. Component of the mitochondrial transcription initiation complex, composed at least of TFB2M, TFAM and POLRMT. In this complex TFAM recruits POLRMT to the promoter whereas TFB2M induces structural changes in POLRMT to enable promoter opening and trapping of the DNA non-template strand. Upon metabolic stress, forms a complex composed of FOXO3, SIRT3, TFAM and POLRMT. Interacts with TFB1M and TFB2M. Interacts with CLPX; this enhances DNA-binding.</text>
</comment>
<protein>
    <recommendedName>
        <fullName evidence="11">Transcription factor A, mitochondrial</fullName>
    </recommendedName>
</protein>
<keyword evidence="8" id="KW-0010">Activator</keyword>
<dbReference type="GeneTree" id="ENSGT00440000039001"/>
<dbReference type="AlphaFoldDB" id="A0A3Q0RXS4"/>